<accession>A0A183UVC4</accession>
<dbReference type="PANTHER" id="PTHR46006">
    <property type="entry name" value="RHO GUANINE NUCLEOTIDE EXCHANGE FACTOR AT 64C, ISOFORM A"/>
    <property type="match status" value="1"/>
</dbReference>
<organism evidence="6 7">
    <name type="scientific">Toxocara canis</name>
    <name type="common">Canine roundworm</name>
    <dbReference type="NCBI Taxonomy" id="6265"/>
    <lineage>
        <taxon>Eukaryota</taxon>
        <taxon>Metazoa</taxon>
        <taxon>Ecdysozoa</taxon>
        <taxon>Nematoda</taxon>
        <taxon>Chromadorea</taxon>
        <taxon>Rhabditida</taxon>
        <taxon>Spirurina</taxon>
        <taxon>Ascaridomorpha</taxon>
        <taxon>Ascaridoidea</taxon>
        <taxon>Toxocaridae</taxon>
        <taxon>Toxocara</taxon>
    </lineage>
</organism>
<keyword evidence="6" id="KW-1185">Reference proteome</keyword>
<comment type="subcellular location">
    <subcellularLocation>
        <location evidence="1">Cytoplasm</location>
    </subcellularLocation>
</comment>
<reference evidence="7" key="1">
    <citation type="submission" date="2016-06" db="UniProtKB">
        <authorList>
            <consortium name="WormBaseParasite"/>
        </authorList>
    </citation>
    <scope>IDENTIFICATION</scope>
</reference>
<dbReference type="Pfam" id="PF16652">
    <property type="entry name" value="PH_13"/>
    <property type="match status" value="1"/>
</dbReference>
<evidence type="ECO:0000259" key="4">
    <source>
        <dbReference type="PROSITE" id="PS50010"/>
    </source>
</evidence>
<name>A0A183UVC4_TOXCA</name>
<reference evidence="5 6" key="2">
    <citation type="submission" date="2018-11" db="EMBL/GenBank/DDBJ databases">
        <authorList>
            <consortium name="Pathogen Informatics"/>
        </authorList>
    </citation>
    <scope>NUCLEOTIDE SEQUENCE [LARGE SCALE GENOMIC DNA]</scope>
</reference>
<evidence type="ECO:0000313" key="5">
    <source>
        <dbReference type="EMBL" id="VDM43765.1"/>
    </source>
</evidence>
<evidence type="ECO:0000313" key="6">
    <source>
        <dbReference type="Proteomes" id="UP000050794"/>
    </source>
</evidence>
<sequence>MSARLDIGNRDTASRLPNRDTPSAKLTNLTELLSDVNLLSVPVMVQIAVKYRFSRLSTRSGNESRRELLETEIRFHRDLSMCREVFVEAITPVIGVAVAKRLFLNIDQLITASAHIASALRADSNSPGKIFLEKMDLLHAFVDFCSNQQSAIELLNDLELHNLAFQQVYRRCCESTRARGLNLSYLTLLPMGRITRYPLLFEKLIKYTPNESPHREELEKAYKMLKSLCAEVNTVICEMDNANMLLWAQHHIRCDTLKPPILFPSRTRKVGPRSFLHSGILQKQRSGKMLVALLFNDFLVLTTPAEPIEEVSLPTMPQVDGFKITKNSDMQLNLYRTPLLLGDLTVQPKEKEADECALVLKYGVTIIPLRAISRNARVLWSSQLDKAIERYRQQIAPRKDSKALSLDSSAKGRLLVELICVRNISVEPSTSGTHLVVCEFQLGNETAAGEVDLNQGENLFTTQLPILTNDVPFRVLIFLPRLYSPDICAGKQLI</sequence>
<keyword evidence="2" id="KW-0963">Cytoplasm</keyword>
<dbReference type="AlphaFoldDB" id="A0A183UVC4"/>
<evidence type="ECO:0000256" key="2">
    <source>
        <dbReference type="ARBA" id="ARBA00022490"/>
    </source>
</evidence>
<dbReference type="InterPro" id="IPR000219">
    <property type="entry name" value="DH_dom"/>
</dbReference>
<dbReference type="Pfam" id="PF00621">
    <property type="entry name" value="RhoGEF"/>
    <property type="match status" value="1"/>
</dbReference>
<evidence type="ECO:0000256" key="3">
    <source>
        <dbReference type="SAM" id="MobiDB-lite"/>
    </source>
</evidence>
<feature type="domain" description="DH" evidence="4">
    <location>
        <begin position="60"/>
        <end position="235"/>
    </location>
</feature>
<dbReference type="WBParaSite" id="TCNE_0001244401-mRNA-1">
    <property type="protein sequence ID" value="TCNE_0001244401-mRNA-1"/>
    <property type="gene ID" value="TCNE_0001244401"/>
</dbReference>
<dbReference type="InterPro" id="IPR001849">
    <property type="entry name" value="PH_domain"/>
</dbReference>
<proteinExistence type="predicted"/>
<dbReference type="Gene3D" id="2.30.29.30">
    <property type="entry name" value="Pleckstrin-homology domain (PH domain)/Phosphotyrosine-binding domain (PTB)"/>
    <property type="match status" value="1"/>
</dbReference>
<dbReference type="InterPro" id="IPR011993">
    <property type="entry name" value="PH-like_dom_sf"/>
</dbReference>
<gene>
    <name evidence="5" type="ORF">TCNE_LOCUS12444</name>
</gene>
<dbReference type="SUPFAM" id="SSF48065">
    <property type="entry name" value="DBL homology domain (DH-domain)"/>
    <property type="match status" value="1"/>
</dbReference>
<dbReference type="InterPro" id="IPR035899">
    <property type="entry name" value="DBL_dom_sf"/>
</dbReference>
<dbReference type="SUPFAM" id="SSF50729">
    <property type="entry name" value="PH domain-like"/>
    <property type="match status" value="1"/>
</dbReference>
<dbReference type="PROSITE" id="PS50010">
    <property type="entry name" value="DH_2"/>
    <property type="match status" value="1"/>
</dbReference>
<evidence type="ECO:0000256" key="1">
    <source>
        <dbReference type="ARBA" id="ARBA00004496"/>
    </source>
</evidence>
<dbReference type="GO" id="GO:0005737">
    <property type="term" value="C:cytoplasm"/>
    <property type="evidence" value="ECO:0007669"/>
    <property type="project" value="UniProtKB-SubCell"/>
</dbReference>
<dbReference type="EMBL" id="UYWY01021266">
    <property type="protein sequence ID" value="VDM43765.1"/>
    <property type="molecule type" value="Genomic_DNA"/>
</dbReference>
<dbReference type="Gene3D" id="1.20.900.10">
    <property type="entry name" value="Dbl homology (DH) domain"/>
    <property type="match status" value="1"/>
</dbReference>
<dbReference type="PANTHER" id="PTHR46006:SF6">
    <property type="entry name" value="INTERSECTIN-2 ISOFORM X1"/>
    <property type="match status" value="1"/>
</dbReference>
<dbReference type="GO" id="GO:0005085">
    <property type="term" value="F:guanyl-nucleotide exchange factor activity"/>
    <property type="evidence" value="ECO:0007669"/>
    <property type="project" value="InterPro"/>
</dbReference>
<dbReference type="GO" id="GO:0035025">
    <property type="term" value="P:positive regulation of Rho protein signal transduction"/>
    <property type="evidence" value="ECO:0007669"/>
    <property type="project" value="TreeGrafter"/>
</dbReference>
<dbReference type="SMART" id="SM00325">
    <property type="entry name" value="RhoGEF"/>
    <property type="match status" value="1"/>
</dbReference>
<dbReference type="Proteomes" id="UP000050794">
    <property type="component" value="Unassembled WGS sequence"/>
</dbReference>
<dbReference type="InterPro" id="IPR051480">
    <property type="entry name" value="Endocytic_GEF_Adapter"/>
</dbReference>
<dbReference type="CDD" id="cd00160">
    <property type="entry name" value="RhoGEF"/>
    <property type="match status" value="1"/>
</dbReference>
<feature type="region of interest" description="Disordered" evidence="3">
    <location>
        <begin position="1"/>
        <end position="21"/>
    </location>
</feature>
<protein>
    <submittedName>
        <fullName evidence="7">DH domain-containing protein</fullName>
    </submittedName>
</protein>
<evidence type="ECO:0000313" key="7">
    <source>
        <dbReference type="WBParaSite" id="TCNE_0001244401-mRNA-1"/>
    </source>
</evidence>